<gene>
    <name evidence="4" type="ORF">E3P99_04047</name>
</gene>
<dbReference type="SUPFAM" id="SSF52317">
    <property type="entry name" value="Class I glutamine amidotransferase-like"/>
    <property type="match status" value="1"/>
</dbReference>
<feature type="domain" description="BPL/LPL catalytic" evidence="3">
    <location>
        <begin position="358"/>
        <end position="560"/>
    </location>
</feature>
<dbReference type="EMBL" id="SPNW01000118">
    <property type="protein sequence ID" value="TIA85243.1"/>
    <property type="molecule type" value="Genomic_DNA"/>
</dbReference>
<dbReference type="Gene3D" id="3.30.930.10">
    <property type="entry name" value="Bira Bifunctional Protein, Domain 2"/>
    <property type="match status" value="1"/>
</dbReference>
<dbReference type="GO" id="GO:0004077">
    <property type="term" value="F:biotin--[biotin carboxyl-carrier protein] ligase activity"/>
    <property type="evidence" value="ECO:0007669"/>
    <property type="project" value="InterPro"/>
</dbReference>
<accession>A0A4V4LSE6</accession>
<reference evidence="4 5" key="1">
    <citation type="submission" date="2019-03" db="EMBL/GenBank/DDBJ databases">
        <title>Sequencing 23 genomes of Wallemia ichthyophaga.</title>
        <authorList>
            <person name="Gostincar C."/>
        </authorList>
    </citation>
    <scope>NUCLEOTIDE SEQUENCE [LARGE SCALE GENOMIC DNA]</scope>
    <source>
        <strain evidence="4 5">EXF-5753</strain>
    </source>
</reference>
<organism evidence="4 5">
    <name type="scientific">Wallemia hederae</name>
    <dbReference type="NCBI Taxonomy" id="1540922"/>
    <lineage>
        <taxon>Eukaryota</taxon>
        <taxon>Fungi</taxon>
        <taxon>Dikarya</taxon>
        <taxon>Basidiomycota</taxon>
        <taxon>Wallemiomycotina</taxon>
        <taxon>Wallemiomycetes</taxon>
        <taxon>Wallemiales</taxon>
        <taxon>Wallemiaceae</taxon>
        <taxon>Wallemia</taxon>
    </lineage>
</organism>
<keyword evidence="5" id="KW-1185">Reference proteome</keyword>
<dbReference type="GO" id="GO:0005737">
    <property type="term" value="C:cytoplasm"/>
    <property type="evidence" value="ECO:0007669"/>
    <property type="project" value="TreeGrafter"/>
</dbReference>
<dbReference type="CDD" id="cd03144">
    <property type="entry name" value="GATase1_ScBLP_like"/>
    <property type="match status" value="1"/>
</dbReference>
<dbReference type="Pfam" id="PF09825">
    <property type="entry name" value="BPL_N"/>
    <property type="match status" value="1"/>
</dbReference>
<evidence type="ECO:0000313" key="5">
    <source>
        <dbReference type="Proteomes" id="UP000310189"/>
    </source>
</evidence>
<dbReference type="Proteomes" id="UP000310189">
    <property type="component" value="Unassembled WGS sequence"/>
</dbReference>
<dbReference type="CDD" id="cd16442">
    <property type="entry name" value="BPL"/>
    <property type="match status" value="1"/>
</dbReference>
<dbReference type="Pfam" id="PF03099">
    <property type="entry name" value="BPL_LplA_LipB"/>
    <property type="match status" value="1"/>
</dbReference>
<dbReference type="NCBIfam" id="TIGR00121">
    <property type="entry name" value="birA_ligase"/>
    <property type="match status" value="1"/>
</dbReference>
<name>A0A4V4LSE6_9BASI</name>
<evidence type="ECO:0000256" key="1">
    <source>
        <dbReference type="ARBA" id="ARBA00009934"/>
    </source>
</evidence>
<evidence type="ECO:0000259" key="3">
    <source>
        <dbReference type="PROSITE" id="PS51733"/>
    </source>
</evidence>
<dbReference type="PANTHER" id="PTHR12835">
    <property type="entry name" value="BIOTIN PROTEIN LIGASE"/>
    <property type="match status" value="1"/>
</dbReference>
<evidence type="ECO:0000256" key="2">
    <source>
        <dbReference type="ARBA" id="ARBA00022598"/>
    </source>
</evidence>
<sequence>MNILIYDGDGCSAKSVSSLKSQLTTHLSSRYSVQSAGREILANEPWEEHTAALIIPGGRDLPYLAALKGRAITRIRNYVDNGGKYLGVCAGAYFACRSIAFAENDPELAIVGERPLQFIPGRAVGPTFSGFKYGTEEGAHLPQLTFYNVDGAMQGAGGVYLNGGCAFDLDSTHLNQGNVLARYSHDNSIAAFSLIHKNVVVTGLHPEFSLFDSPAKYLVEHEEKNAVEEMEQARVRHWRTLLTALNLSVKPLEEAKPEGLLPMALAGQGASAFVKDFCDVDSLQNLQDNPVTIHNDNGNDTLIIHAKEGFGLRLECDRIANEIDSKAPKHIYVFEDGEQNVAVKNTPKFDIERYFSNLHTRQCGRLLLYGEAVTSTQTILDKNLHLLRKCPSGMLALASHQLAGRGRGKNAWVSSSGCLQFSLVLRLDVSMSAHVIFVQYLLGLGIVQALKTFDKDLPVALKWPNDIYARRDDKWVKIGGILINSHFIDNQFTLVAGAGVNISNSEPTTCVNDLTATNVTVEEAAAAIMNRVEDMWTVFSKTGFAEYLNDYHDSWLHSDQLITLEETKQRVRVAGITADHGFLRTYPDHRCSVTPLADRYNPIDLQPDGNSFDMLAGLIKVKN</sequence>
<evidence type="ECO:0000313" key="4">
    <source>
        <dbReference type="EMBL" id="TIA85243.1"/>
    </source>
</evidence>
<dbReference type="InterPro" id="IPR029062">
    <property type="entry name" value="Class_I_gatase-like"/>
</dbReference>
<dbReference type="InterPro" id="IPR004408">
    <property type="entry name" value="Biotin_CoA_COase_ligase"/>
</dbReference>
<comment type="caution">
    <text evidence="4">The sequence shown here is derived from an EMBL/GenBank/DDBJ whole genome shotgun (WGS) entry which is preliminary data.</text>
</comment>
<protein>
    <recommendedName>
        <fullName evidence="3">BPL/LPL catalytic domain-containing protein</fullName>
    </recommendedName>
</protein>
<keyword evidence="2" id="KW-0436">Ligase</keyword>
<dbReference type="SUPFAM" id="SSF55681">
    <property type="entry name" value="Class II aaRS and biotin synthetases"/>
    <property type="match status" value="1"/>
</dbReference>
<dbReference type="AlphaFoldDB" id="A0A4V4LSE6"/>
<dbReference type="Gene3D" id="3.40.50.880">
    <property type="match status" value="1"/>
</dbReference>
<proteinExistence type="inferred from homology"/>
<comment type="similarity">
    <text evidence="1">Belongs to the biotin--protein ligase family.</text>
</comment>
<dbReference type="PANTHER" id="PTHR12835:SF5">
    <property type="entry name" value="BIOTIN--PROTEIN LIGASE"/>
    <property type="match status" value="1"/>
</dbReference>
<dbReference type="InterPro" id="IPR004143">
    <property type="entry name" value="BPL_LPL_catalytic"/>
</dbReference>
<dbReference type="InterPro" id="IPR019197">
    <property type="entry name" value="Biotin-prot_ligase_N"/>
</dbReference>
<dbReference type="PROSITE" id="PS51733">
    <property type="entry name" value="BPL_LPL_CATALYTIC"/>
    <property type="match status" value="1"/>
</dbReference>
<dbReference type="OrthoDB" id="10250105at2759"/>
<dbReference type="InterPro" id="IPR045864">
    <property type="entry name" value="aa-tRNA-synth_II/BPL/LPL"/>
</dbReference>